<accession>A0A9P6HFJ9</accession>
<reference evidence="8" key="2">
    <citation type="submission" date="2020-11" db="EMBL/GenBank/DDBJ databases">
        <authorList>
            <consortium name="DOE Joint Genome Institute"/>
            <person name="Kuo A."/>
            <person name="Miyauchi S."/>
            <person name="Kiss E."/>
            <person name="Drula E."/>
            <person name="Kohler A."/>
            <person name="Sanchez-Garcia M."/>
            <person name="Andreopoulos B."/>
            <person name="Barry K.W."/>
            <person name="Bonito G."/>
            <person name="Buee M."/>
            <person name="Carver A."/>
            <person name="Chen C."/>
            <person name="Cichocki N."/>
            <person name="Clum A."/>
            <person name="Culley D."/>
            <person name="Crous P.W."/>
            <person name="Fauchery L."/>
            <person name="Girlanda M."/>
            <person name="Hayes R."/>
            <person name="Keri Z."/>
            <person name="Labutti K."/>
            <person name="Lipzen A."/>
            <person name="Lombard V."/>
            <person name="Magnuson J."/>
            <person name="Maillard F."/>
            <person name="Morin E."/>
            <person name="Murat C."/>
            <person name="Nolan M."/>
            <person name="Ohm R."/>
            <person name="Pangilinan J."/>
            <person name="Pereira M."/>
            <person name="Perotto S."/>
            <person name="Peter M."/>
            <person name="Riley R."/>
            <person name="Sitrit Y."/>
            <person name="Stielow B."/>
            <person name="Szollosi G."/>
            <person name="Zifcakova L."/>
            <person name="Stursova M."/>
            <person name="Spatafora J.W."/>
            <person name="Tedersoo L."/>
            <person name="Vaario L.-M."/>
            <person name="Yamada A."/>
            <person name="Yan M."/>
            <person name="Wang P."/>
            <person name="Xu J."/>
            <person name="Bruns T."/>
            <person name="Baldrian P."/>
            <person name="Vilgalys R."/>
            <person name="Henrissat B."/>
            <person name="Grigoriev I.V."/>
            <person name="Hibbett D."/>
            <person name="Nagy L.G."/>
            <person name="Martin F.M."/>
        </authorList>
    </citation>
    <scope>NUCLEOTIDE SEQUENCE</scope>
    <source>
        <strain evidence="8">UH-Tt-Lm1</strain>
    </source>
</reference>
<dbReference type="HAMAP" id="MF_00050">
    <property type="entry name" value="EF_Ts"/>
    <property type="match status" value="1"/>
</dbReference>
<dbReference type="GO" id="GO:0003746">
    <property type="term" value="F:translation elongation factor activity"/>
    <property type="evidence" value="ECO:0007669"/>
    <property type="project" value="UniProtKB-UniRule"/>
</dbReference>
<evidence type="ECO:0000313" key="9">
    <source>
        <dbReference type="Proteomes" id="UP000736335"/>
    </source>
</evidence>
<comment type="similarity">
    <text evidence="1 6">Belongs to the EF-Ts family.</text>
</comment>
<evidence type="ECO:0000313" key="8">
    <source>
        <dbReference type="EMBL" id="KAF9785787.1"/>
    </source>
</evidence>
<evidence type="ECO:0000256" key="4">
    <source>
        <dbReference type="ARBA" id="ARBA00022946"/>
    </source>
</evidence>
<dbReference type="Gene3D" id="3.30.479.20">
    <property type="entry name" value="Elongation factor Ts, dimerisation domain"/>
    <property type="match status" value="2"/>
</dbReference>
<sequence length="353" mass="37591">MIFLRSPRHVPQVFGHAFRSFSSSSPSFTKADIKLVAELRKRTEVSLSKAKEALTETNNDVGAALEWLEKDLIASGAKKKEKVQDRIASEGLIGVSVLSNGLSTQNAGRGVRAAMVELNCETDFVSRNRLFGELLDDIAHTAAFISDFDAYRTIADSKAFLDERLLPAPLLSARDPSRKPTTEVGGAVDALIAKVGEKILLSRAVSISHPLPPPQSSVALHLASYLHGSVTGGLTSQGRIGALALLALKSSHLPTVTESPTFSEDIEKLQRALARQIVGFETLSVKGDGEIALYNQPFMMFAGSDQPVGTVLEQWATGKGLVEPGEQGSGLEVLEFAKWSVGGGGVISGEKVG</sequence>
<dbReference type="GO" id="GO:0005739">
    <property type="term" value="C:mitochondrion"/>
    <property type="evidence" value="ECO:0007669"/>
    <property type="project" value="UniProtKB-SubCell"/>
</dbReference>
<evidence type="ECO:0000256" key="1">
    <source>
        <dbReference type="ARBA" id="ARBA00005532"/>
    </source>
</evidence>
<dbReference type="Proteomes" id="UP000736335">
    <property type="component" value="Unassembled WGS sequence"/>
</dbReference>
<evidence type="ECO:0000256" key="3">
    <source>
        <dbReference type="ARBA" id="ARBA00022917"/>
    </source>
</evidence>
<comment type="function">
    <text evidence="6">Associates with the EF-Tu.GDP complex and induces the exchange of GDP to GTP. It remains bound to the aminoacyl-tRNA.EF-Tu.GTP complex up to the GTP hydrolysis stage on the ribosome.</text>
</comment>
<evidence type="ECO:0000256" key="6">
    <source>
        <dbReference type="HAMAP-Rule" id="MF_03135"/>
    </source>
</evidence>
<dbReference type="InterPro" id="IPR018101">
    <property type="entry name" value="Transl_elong_Ts_CS"/>
</dbReference>
<dbReference type="InterPro" id="IPR014039">
    <property type="entry name" value="Transl_elong_EFTs/EF1B_dimer"/>
</dbReference>
<keyword evidence="2 6" id="KW-0251">Elongation factor</keyword>
<name>A0A9P6HFJ9_9AGAM</name>
<dbReference type="PANTHER" id="PTHR11741">
    <property type="entry name" value="ELONGATION FACTOR TS"/>
    <property type="match status" value="1"/>
</dbReference>
<dbReference type="PANTHER" id="PTHR11741:SF0">
    <property type="entry name" value="ELONGATION FACTOR TS, MITOCHONDRIAL"/>
    <property type="match status" value="1"/>
</dbReference>
<comment type="caution">
    <text evidence="8">The sequence shown here is derived from an EMBL/GenBank/DDBJ whole genome shotgun (WGS) entry which is preliminary data.</text>
</comment>
<dbReference type="EMBL" id="WIUZ02000006">
    <property type="protein sequence ID" value="KAF9785787.1"/>
    <property type="molecule type" value="Genomic_DNA"/>
</dbReference>
<dbReference type="Gene3D" id="1.10.8.10">
    <property type="entry name" value="DNA helicase RuvA subunit, C-terminal domain"/>
    <property type="match status" value="1"/>
</dbReference>
<dbReference type="InterPro" id="IPR009060">
    <property type="entry name" value="UBA-like_sf"/>
</dbReference>
<dbReference type="AlphaFoldDB" id="A0A9P6HFJ9"/>
<keyword evidence="3 6" id="KW-0648">Protein biosynthesis</keyword>
<comment type="subcellular location">
    <subcellularLocation>
        <location evidence="6">Mitochondrion</location>
    </subcellularLocation>
</comment>
<dbReference type="SUPFAM" id="SSF46934">
    <property type="entry name" value="UBA-like"/>
    <property type="match status" value="1"/>
</dbReference>
<gene>
    <name evidence="6" type="primary">TSF1</name>
    <name evidence="8" type="ORF">BJ322DRAFT_740440</name>
</gene>
<evidence type="ECO:0000256" key="2">
    <source>
        <dbReference type="ARBA" id="ARBA00022768"/>
    </source>
</evidence>
<keyword evidence="5 6" id="KW-0496">Mitochondrion</keyword>
<organism evidence="8 9">
    <name type="scientific">Thelephora terrestris</name>
    <dbReference type="NCBI Taxonomy" id="56493"/>
    <lineage>
        <taxon>Eukaryota</taxon>
        <taxon>Fungi</taxon>
        <taxon>Dikarya</taxon>
        <taxon>Basidiomycota</taxon>
        <taxon>Agaricomycotina</taxon>
        <taxon>Agaricomycetes</taxon>
        <taxon>Thelephorales</taxon>
        <taxon>Thelephoraceae</taxon>
        <taxon>Thelephora</taxon>
    </lineage>
</organism>
<evidence type="ECO:0000259" key="7">
    <source>
        <dbReference type="Pfam" id="PF00889"/>
    </source>
</evidence>
<keyword evidence="9" id="KW-1185">Reference proteome</keyword>
<protein>
    <recommendedName>
        <fullName evidence="6">Elongation factor Ts, mitochondrial</fullName>
        <shortName evidence="6">EF-Ts</shortName>
        <shortName evidence="6">EF-TsMt</shortName>
    </recommendedName>
</protein>
<dbReference type="OrthoDB" id="277235at2759"/>
<keyword evidence="4" id="KW-0809">Transit peptide</keyword>
<dbReference type="InterPro" id="IPR001816">
    <property type="entry name" value="Transl_elong_EFTs/EF1B"/>
</dbReference>
<dbReference type="Pfam" id="PF00889">
    <property type="entry name" value="EF_TS"/>
    <property type="match status" value="1"/>
</dbReference>
<dbReference type="CDD" id="cd14275">
    <property type="entry name" value="UBA_EF-Ts"/>
    <property type="match status" value="1"/>
</dbReference>
<proteinExistence type="inferred from homology"/>
<dbReference type="InterPro" id="IPR036402">
    <property type="entry name" value="EF-Ts_dimer_sf"/>
</dbReference>
<reference evidence="8" key="1">
    <citation type="journal article" date="2020" name="Nat. Commun.">
        <title>Large-scale genome sequencing of mycorrhizal fungi provides insights into the early evolution of symbiotic traits.</title>
        <authorList>
            <person name="Miyauchi S."/>
            <person name="Kiss E."/>
            <person name="Kuo A."/>
            <person name="Drula E."/>
            <person name="Kohler A."/>
            <person name="Sanchez-Garcia M."/>
            <person name="Morin E."/>
            <person name="Andreopoulos B."/>
            <person name="Barry K.W."/>
            <person name="Bonito G."/>
            <person name="Buee M."/>
            <person name="Carver A."/>
            <person name="Chen C."/>
            <person name="Cichocki N."/>
            <person name="Clum A."/>
            <person name="Culley D."/>
            <person name="Crous P.W."/>
            <person name="Fauchery L."/>
            <person name="Girlanda M."/>
            <person name="Hayes R.D."/>
            <person name="Keri Z."/>
            <person name="LaButti K."/>
            <person name="Lipzen A."/>
            <person name="Lombard V."/>
            <person name="Magnuson J."/>
            <person name="Maillard F."/>
            <person name="Murat C."/>
            <person name="Nolan M."/>
            <person name="Ohm R.A."/>
            <person name="Pangilinan J."/>
            <person name="Pereira M.F."/>
            <person name="Perotto S."/>
            <person name="Peter M."/>
            <person name="Pfister S."/>
            <person name="Riley R."/>
            <person name="Sitrit Y."/>
            <person name="Stielow J.B."/>
            <person name="Szollosi G."/>
            <person name="Zifcakova L."/>
            <person name="Stursova M."/>
            <person name="Spatafora J.W."/>
            <person name="Tedersoo L."/>
            <person name="Vaario L.M."/>
            <person name="Yamada A."/>
            <person name="Yan M."/>
            <person name="Wang P."/>
            <person name="Xu J."/>
            <person name="Bruns T."/>
            <person name="Baldrian P."/>
            <person name="Vilgalys R."/>
            <person name="Dunand C."/>
            <person name="Henrissat B."/>
            <person name="Grigoriev I.V."/>
            <person name="Hibbett D."/>
            <person name="Nagy L.G."/>
            <person name="Martin F.M."/>
        </authorList>
    </citation>
    <scope>NUCLEOTIDE SEQUENCE</scope>
    <source>
        <strain evidence="8">UH-Tt-Lm1</strain>
    </source>
</reference>
<dbReference type="PROSITE" id="PS01127">
    <property type="entry name" value="EF_TS_2"/>
    <property type="match status" value="1"/>
</dbReference>
<feature type="domain" description="Translation elongation factor EFTs/EF1B dimerisation" evidence="7">
    <location>
        <begin position="113"/>
        <end position="278"/>
    </location>
</feature>
<evidence type="ECO:0000256" key="5">
    <source>
        <dbReference type="ARBA" id="ARBA00023128"/>
    </source>
</evidence>
<dbReference type="GO" id="GO:0070125">
    <property type="term" value="P:mitochondrial translational elongation"/>
    <property type="evidence" value="ECO:0007669"/>
    <property type="project" value="TreeGrafter"/>
</dbReference>
<dbReference type="SUPFAM" id="SSF54713">
    <property type="entry name" value="Elongation factor Ts (EF-Ts), dimerisation domain"/>
    <property type="match status" value="2"/>
</dbReference>